<evidence type="ECO:0000259" key="5">
    <source>
        <dbReference type="PROSITE" id="PS50102"/>
    </source>
</evidence>
<sequence length="658" mass="71740">MSHLDDAHLTKLNFLIKAAEESSTIENSVRVPPETGVLTHAQGLDTDDPSDALIDPALLAISQVLSRTTPIPTATISDPPAGTSTNNAHFSYSGPSVPNEDPPGLNPDLLSPRLYNTLEWGPSPNEGDTGPYGVDATLVRQLQAAVVLNRRLGEQITTNTVEHALEMLGMRHRSHKDYFSALLSSSTALLSDAESDDTNKSSKPTEGSTREQEDPTTPALPAHRNIYTPLICPPSTLGVHSLNCFAQMYMREALRRTKKRPMEVELQEDEALNKEDAEAEALEAIANSLSFLPTTYSLQSLVFIDMDDMQTAFVTHYPSYGFDLDMMKRSMESVGGPDAKQARWLPTSLNGTTSALSTNSSANTSDHDAFTNYGYGPQASINQPVFQPSSSPAFTPTQLYLTPSLSINTGVGMNGQVQMSPHPMMSAGFMQKQQHQQHQQQQGMQGQMGQFRYGMLGMGLPSGMLGGFGYMSLSGTFSQGFAQQTRLPSLNVNIPPTPGAYLPAAQCPNQTHRYVGNLPATASVDELLNLVHFGPLESIRVLPEKLCIFKLSLHGQELKIGWGKPSPVSTQVQLAIQQSNTSRNVYLGGLDECTTEEQLRDDLSWFGLIDQVKIMRDKNIGFVHFLSIAVATKVVNTLPTEPAWAGKRINYGKDRCVL</sequence>
<evidence type="ECO:0000256" key="1">
    <source>
        <dbReference type="ARBA" id="ARBA00022737"/>
    </source>
</evidence>
<dbReference type="InterPro" id="IPR000504">
    <property type="entry name" value="RRM_dom"/>
</dbReference>
<dbReference type="SMART" id="SM00360">
    <property type="entry name" value="RRM"/>
    <property type="match status" value="1"/>
</dbReference>
<evidence type="ECO:0000256" key="2">
    <source>
        <dbReference type="ARBA" id="ARBA00022884"/>
    </source>
</evidence>
<dbReference type="STRING" id="1036808.A0A0C2YMG9"/>
<dbReference type="PANTHER" id="PTHR14089:SF8">
    <property type="entry name" value="RNA-BINDING PROTEIN MRN1"/>
    <property type="match status" value="1"/>
</dbReference>
<keyword evidence="7" id="KW-1185">Reference proteome</keyword>
<dbReference type="GO" id="GO:0010494">
    <property type="term" value="C:cytoplasmic stress granule"/>
    <property type="evidence" value="ECO:0007669"/>
    <property type="project" value="TreeGrafter"/>
</dbReference>
<gene>
    <name evidence="6" type="ORF">SCLCIDRAFT_33857</name>
</gene>
<protein>
    <recommendedName>
        <fullName evidence="5">RRM domain-containing protein</fullName>
    </recommendedName>
</protein>
<keyword evidence="2 3" id="KW-0694">RNA-binding</keyword>
<reference evidence="6 7" key="1">
    <citation type="submission" date="2014-04" db="EMBL/GenBank/DDBJ databases">
        <authorList>
            <consortium name="DOE Joint Genome Institute"/>
            <person name="Kuo A."/>
            <person name="Kohler A."/>
            <person name="Nagy L.G."/>
            <person name="Floudas D."/>
            <person name="Copeland A."/>
            <person name="Barry K.W."/>
            <person name="Cichocki N."/>
            <person name="Veneault-Fourrey C."/>
            <person name="LaButti K."/>
            <person name="Lindquist E.A."/>
            <person name="Lipzen A."/>
            <person name="Lundell T."/>
            <person name="Morin E."/>
            <person name="Murat C."/>
            <person name="Sun H."/>
            <person name="Tunlid A."/>
            <person name="Henrissat B."/>
            <person name="Grigoriev I.V."/>
            <person name="Hibbett D.S."/>
            <person name="Martin F."/>
            <person name="Nordberg H.P."/>
            <person name="Cantor M.N."/>
            <person name="Hua S.X."/>
        </authorList>
    </citation>
    <scope>NUCLEOTIDE SEQUENCE [LARGE SCALE GENOMIC DNA]</scope>
    <source>
        <strain evidence="6 7">Foug A</strain>
    </source>
</reference>
<dbReference type="GO" id="GO:0000398">
    <property type="term" value="P:mRNA splicing, via spliceosome"/>
    <property type="evidence" value="ECO:0007669"/>
    <property type="project" value="TreeGrafter"/>
</dbReference>
<feature type="region of interest" description="Disordered" evidence="4">
    <location>
        <begin position="71"/>
        <end position="106"/>
    </location>
</feature>
<evidence type="ECO:0000313" key="7">
    <source>
        <dbReference type="Proteomes" id="UP000053989"/>
    </source>
</evidence>
<dbReference type="FunCoup" id="A0A0C2YMG9">
    <property type="interactions" value="24"/>
</dbReference>
<feature type="compositionally biased region" description="Polar residues" evidence="4">
    <location>
        <begin position="71"/>
        <end position="96"/>
    </location>
</feature>
<evidence type="ECO:0000256" key="4">
    <source>
        <dbReference type="SAM" id="MobiDB-lite"/>
    </source>
</evidence>
<dbReference type="InParanoid" id="A0A0C2YMG9"/>
<reference evidence="7" key="2">
    <citation type="submission" date="2015-01" db="EMBL/GenBank/DDBJ databases">
        <title>Evolutionary Origins and Diversification of the Mycorrhizal Mutualists.</title>
        <authorList>
            <consortium name="DOE Joint Genome Institute"/>
            <consortium name="Mycorrhizal Genomics Consortium"/>
            <person name="Kohler A."/>
            <person name="Kuo A."/>
            <person name="Nagy L.G."/>
            <person name="Floudas D."/>
            <person name="Copeland A."/>
            <person name="Barry K.W."/>
            <person name="Cichocki N."/>
            <person name="Veneault-Fourrey C."/>
            <person name="LaButti K."/>
            <person name="Lindquist E.A."/>
            <person name="Lipzen A."/>
            <person name="Lundell T."/>
            <person name="Morin E."/>
            <person name="Murat C."/>
            <person name="Riley R."/>
            <person name="Ohm R."/>
            <person name="Sun H."/>
            <person name="Tunlid A."/>
            <person name="Henrissat B."/>
            <person name="Grigoriev I.V."/>
            <person name="Hibbett D.S."/>
            <person name="Martin F."/>
        </authorList>
    </citation>
    <scope>NUCLEOTIDE SEQUENCE [LARGE SCALE GENOMIC DNA]</scope>
    <source>
        <strain evidence="7">Foug A</strain>
    </source>
</reference>
<dbReference type="PROSITE" id="PS50102">
    <property type="entry name" value="RRM"/>
    <property type="match status" value="1"/>
</dbReference>
<dbReference type="SUPFAM" id="SSF54928">
    <property type="entry name" value="RNA-binding domain, RBD"/>
    <property type="match status" value="1"/>
</dbReference>
<dbReference type="GO" id="GO:0003729">
    <property type="term" value="F:mRNA binding"/>
    <property type="evidence" value="ECO:0007669"/>
    <property type="project" value="TreeGrafter"/>
</dbReference>
<dbReference type="OrthoDB" id="2240312at2759"/>
<proteinExistence type="predicted"/>
<dbReference type="GO" id="GO:0051252">
    <property type="term" value="P:regulation of RNA metabolic process"/>
    <property type="evidence" value="ECO:0007669"/>
    <property type="project" value="UniProtKB-ARBA"/>
</dbReference>
<feature type="domain" description="RRM" evidence="5">
    <location>
        <begin position="583"/>
        <end position="658"/>
    </location>
</feature>
<dbReference type="Proteomes" id="UP000053989">
    <property type="component" value="Unassembled WGS sequence"/>
</dbReference>
<feature type="region of interest" description="Disordered" evidence="4">
    <location>
        <begin position="190"/>
        <end position="222"/>
    </location>
</feature>
<dbReference type="HOGENOM" id="CLU_416876_0_0_1"/>
<dbReference type="EMBL" id="KN822303">
    <property type="protein sequence ID" value="KIM50953.1"/>
    <property type="molecule type" value="Genomic_DNA"/>
</dbReference>
<dbReference type="InterPro" id="IPR012677">
    <property type="entry name" value="Nucleotide-bd_a/b_plait_sf"/>
</dbReference>
<name>A0A0C2YMG9_9AGAM</name>
<dbReference type="InterPro" id="IPR039171">
    <property type="entry name" value="Cwc2/Slt11"/>
</dbReference>
<dbReference type="GO" id="GO:0010468">
    <property type="term" value="P:regulation of gene expression"/>
    <property type="evidence" value="ECO:0007669"/>
    <property type="project" value="UniProtKB-ARBA"/>
</dbReference>
<dbReference type="AlphaFoldDB" id="A0A0C2YMG9"/>
<organism evidence="6 7">
    <name type="scientific">Scleroderma citrinum Foug A</name>
    <dbReference type="NCBI Taxonomy" id="1036808"/>
    <lineage>
        <taxon>Eukaryota</taxon>
        <taxon>Fungi</taxon>
        <taxon>Dikarya</taxon>
        <taxon>Basidiomycota</taxon>
        <taxon>Agaricomycotina</taxon>
        <taxon>Agaricomycetes</taxon>
        <taxon>Agaricomycetidae</taxon>
        <taxon>Boletales</taxon>
        <taxon>Sclerodermatineae</taxon>
        <taxon>Sclerodermataceae</taxon>
        <taxon>Scleroderma</taxon>
    </lineage>
</organism>
<accession>A0A0C2YMG9</accession>
<dbReference type="FunFam" id="3.30.70.330:FF:000120">
    <property type="entry name" value="Negative regulator of differentiation 1"/>
    <property type="match status" value="1"/>
</dbReference>
<dbReference type="Gene3D" id="3.30.70.330">
    <property type="match status" value="1"/>
</dbReference>
<dbReference type="Pfam" id="PF00076">
    <property type="entry name" value="RRM_1"/>
    <property type="match status" value="1"/>
</dbReference>
<keyword evidence="1" id="KW-0677">Repeat</keyword>
<dbReference type="InterPro" id="IPR035979">
    <property type="entry name" value="RBD_domain_sf"/>
</dbReference>
<dbReference type="PANTHER" id="PTHR14089">
    <property type="entry name" value="PRE-MRNA-SPLICING FACTOR RBM22"/>
    <property type="match status" value="1"/>
</dbReference>
<evidence type="ECO:0000256" key="3">
    <source>
        <dbReference type="PROSITE-ProRule" id="PRU00176"/>
    </source>
</evidence>
<evidence type="ECO:0000313" key="6">
    <source>
        <dbReference type="EMBL" id="KIM50953.1"/>
    </source>
</evidence>